<sequence>MSTKAKTVERNGAAKSNLPSVWTRAFTSNSEWPDKEEFLDVIYWYRQILGIILGIIWGLIPLKGLLGLMLFALINAGIMYFYFNSFQNVDEDEYGGAWELTKEGFMTSFAGFLVTWIIIYSGLYYEVDKFS</sequence>
<proteinExistence type="inferred from homology"/>
<dbReference type="PANTHER" id="PTHR12906">
    <property type="entry name" value="PROTEIN C20ORF24 RAB5-INTERACTING PROTEIN"/>
    <property type="match status" value="1"/>
</dbReference>
<comment type="subcellular location">
    <subcellularLocation>
        <location evidence="1">Endoplasmic reticulum membrane</location>
        <topology evidence="1">Multi-pass membrane protein</topology>
    </subcellularLocation>
</comment>
<dbReference type="InterPro" id="IPR029008">
    <property type="entry name" value="EMC6-like"/>
</dbReference>
<keyword evidence="6 7" id="KW-0472">Membrane</keyword>
<name>A0A6P7FG33_DIAVI</name>
<evidence type="ECO:0000256" key="3">
    <source>
        <dbReference type="ARBA" id="ARBA00022692"/>
    </source>
</evidence>
<dbReference type="Proteomes" id="UP001652700">
    <property type="component" value="Unplaced"/>
</dbReference>
<keyword evidence="9" id="KW-1185">Reference proteome</keyword>
<dbReference type="PANTHER" id="PTHR12906:SF0">
    <property type="entry name" value="GEL COMPLEX SUBUNIT OPTI"/>
    <property type="match status" value="1"/>
</dbReference>
<keyword evidence="4" id="KW-0256">Endoplasmic reticulum</keyword>
<feature type="transmembrane region" description="Helical" evidence="7">
    <location>
        <begin position="42"/>
        <end position="60"/>
    </location>
</feature>
<dbReference type="GeneID" id="114329786"/>
<accession>A0A6P7FG33</accession>
<dbReference type="OrthoDB" id="286395at2759"/>
<feature type="transmembrane region" description="Helical" evidence="7">
    <location>
        <begin position="104"/>
        <end position="125"/>
    </location>
</feature>
<dbReference type="RefSeq" id="XP_050518436.1">
    <property type="nucleotide sequence ID" value="XM_050662479.1"/>
</dbReference>
<keyword evidence="5 7" id="KW-1133">Transmembrane helix</keyword>
<evidence type="ECO:0000256" key="4">
    <source>
        <dbReference type="ARBA" id="ARBA00022824"/>
    </source>
</evidence>
<dbReference type="RefSeq" id="XP_028134801.1">
    <property type="nucleotide sequence ID" value="XM_028279000.1"/>
</dbReference>
<dbReference type="GO" id="GO:0005739">
    <property type="term" value="C:mitochondrion"/>
    <property type="evidence" value="ECO:0007669"/>
    <property type="project" value="GOC"/>
</dbReference>
<evidence type="ECO:0000256" key="7">
    <source>
        <dbReference type="SAM" id="Phobius"/>
    </source>
</evidence>
<evidence type="ECO:0000256" key="2">
    <source>
        <dbReference type="ARBA" id="ARBA00009436"/>
    </source>
</evidence>
<dbReference type="KEGG" id="dvv:114329786"/>
<dbReference type="FunCoup" id="A0A6P7FG33">
    <property type="interactions" value="1506"/>
</dbReference>
<evidence type="ECO:0000256" key="6">
    <source>
        <dbReference type="ARBA" id="ARBA00023136"/>
    </source>
</evidence>
<evidence type="ECO:0000256" key="5">
    <source>
        <dbReference type="ARBA" id="ARBA00022989"/>
    </source>
</evidence>
<comment type="similarity">
    <text evidence="2">Belongs to the EMC6 family.</text>
</comment>
<dbReference type="GO" id="GO:0097250">
    <property type="term" value="P:mitochondrial respirasome assembly"/>
    <property type="evidence" value="ECO:0007669"/>
    <property type="project" value="InterPro"/>
</dbReference>
<protein>
    <submittedName>
        <fullName evidence="10">Uncharacterized protein RAB5IF homolog</fullName>
    </submittedName>
</protein>
<dbReference type="AlphaFoldDB" id="A0A6P7FG33"/>
<reference evidence="8" key="2">
    <citation type="submission" date="2025-05" db="UniProtKB">
        <authorList>
            <consortium name="EnsemblMetazoa"/>
        </authorList>
    </citation>
    <scope>IDENTIFICATION</scope>
</reference>
<dbReference type="EnsemblMetazoa" id="XM_050662479.1">
    <property type="protein sequence ID" value="XP_050518436.1"/>
    <property type="gene ID" value="LOC114329786"/>
</dbReference>
<organism evidence="10">
    <name type="scientific">Diabrotica virgifera virgifera</name>
    <name type="common">western corn rootworm</name>
    <dbReference type="NCBI Taxonomy" id="50390"/>
    <lineage>
        <taxon>Eukaryota</taxon>
        <taxon>Metazoa</taxon>
        <taxon>Ecdysozoa</taxon>
        <taxon>Arthropoda</taxon>
        <taxon>Hexapoda</taxon>
        <taxon>Insecta</taxon>
        <taxon>Pterygota</taxon>
        <taxon>Neoptera</taxon>
        <taxon>Endopterygota</taxon>
        <taxon>Coleoptera</taxon>
        <taxon>Polyphaga</taxon>
        <taxon>Cucujiformia</taxon>
        <taxon>Chrysomeloidea</taxon>
        <taxon>Chrysomelidae</taxon>
        <taxon>Galerucinae</taxon>
        <taxon>Diabroticina</taxon>
        <taxon>Diabroticites</taxon>
        <taxon>Diabrotica</taxon>
    </lineage>
</organism>
<evidence type="ECO:0000313" key="10">
    <source>
        <dbReference type="RefSeq" id="XP_028134801.1"/>
    </source>
</evidence>
<evidence type="ECO:0000313" key="8">
    <source>
        <dbReference type="EnsemblMetazoa" id="XP_050518436.1"/>
    </source>
</evidence>
<gene>
    <name evidence="10" type="primary">LOC114329786</name>
</gene>
<dbReference type="InterPro" id="IPR010742">
    <property type="entry name" value="RCAF1"/>
</dbReference>
<evidence type="ECO:0000313" key="9">
    <source>
        <dbReference type="Proteomes" id="UP001652700"/>
    </source>
</evidence>
<keyword evidence="3 7" id="KW-0812">Transmembrane</keyword>
<dbReference type="GO" id="GO:0005789">
    <property type="term" value="C:endoplasmic reticulum membrane"/>
    <property type="evidence" value="ECO:0007669"/>
    <property type="project" value="UniProtKB-SubCell"/>
</dbReference>
<evidence type="ECO:0000256" key="1">
    <source>
        <dbReference type="ARBA" id="ARBA00004477"/>
    </source>
</evidence>
<reference evidence="10" key="1">
    <citation type="submission" date="2025-04" db="UniProtKB">
        <authorList>
            <consortium name="RefSeq"/>
        </authorList>
    </citation>
    <scope>IDENTIFICATION</scope>
</reference>
<dbReference type="InParanoid" id="A0A6P7FG33"/>
<dbReference type="Pfam" id="PF07019">
    <property type="entry name" value="EMC6"/>
    <property type="match status" value="1"/>
</dbReference>